<organism evidence="1">
    <name type="scientific">Hokovirus HKV1</name>
    <dbReference type="NCBI Taxonomy" id="1977638"/>
    <lineage>
        <taxon>Viruses</taxon>
        <taxon>Varidnaviria</taxon>
        <taxon>Bamfordvirae</taxon>
        <taxon>Nucleocytoviricota</taxon>
        <taxon>Megaviricetes</taxon>
        <taxon>Imitervirales</taxon>
        <taxon>Mimiviridae</taxon>
        <taxon>Klosneuvirinae</taxon>
        <taxon>Hokovirus</taxon>
    </lineage>
</organism>
<evidence type="ECO:0000313" key="1">
    <source>
        <dbReference type="EMBL" id="ARF10498.1"/>
    </source>
</evidence>
<proteinExistence type="predicted"/>
<dbReference type="EMBL" id="KY684104">
    <property type="protein sequence ID" value="ARF10498.1"/>
    <property type="molecule type" value="Genomic_DNA"/>
</dbReference>
<name>A0A1V0SFU3_9VIRU</name>
<reference evidence="1" key="1">
    <citation type="journal article" date="2017" name="Science">
        <title>Giant viruses with an expanded complement of translation system components.</title>
        <authorList>
            <person name="Schulz F."/>
            <person name="Yutin N."/>
            <person name="Ivanova N.N."/>
            <person name="Ortega D.R."/>
            <person name="Lee T.K."/>
            <person name="Vierheilig J."/>
            <person name="Daims H."/>
            <person name="Horn M."/>
            <person name="Wagner M."/>
            <person name="Jensen G.J."/>
            <person name="Kyrpides N.C."/>
            <person name="Koonin E.V."/>
            <person name="Woyke T."/>
        </authorList>
    </citation>
    <scope>NUCLEOTIDE SEQUENCE</scope>
    <source>
        <strain evidence="1">HKV1</strain>
    </source>
</reference>
<gene>
    <name evidence="1" type="ORF">Hokovirus_2_25</name>
</gene>
<sequence>MELRILKISKTATFSHEKKSFIIERPLLGNLEISVDQLFDDYDIIIVEHELIHNKKMLIDGILKIHNFIRCSDSNYSYYGVNNFYINNKLKKCTYWSSIFTRVSSYHYLGGGVTFGFDQEDYRYIFFEDKLPCIFFDYRGDKNYLKEYYKITEVKYSIYYMEKKGSLTKAAINK</sequence>
<accession>A0A1V0SFU3</accession>
<protein>
    <submittedName>
        <fullName evidence="1">Uncharacterized protein</fullName>
    </submittedName>
</protein>